<name>A0ABR2L4F9_9EUKA</name>
<comment type="caution">
    <text evidence="1">The sequence shown here is derived from an EMBL/GenBank/DDBJ whole genome shotgun (WGS) entry which is preliminary data.</text>
</comment>
<reference evidence="1 2" key="1">
    <citation type="submission" date="2024-04" db="EMBL/GenBank/DDBJ databases">
        <title>Tritrichomonas musculus Genome.</title>
        <authorList>
            <person name="Alves-Ferreira E."/>
            <person name="Grigg M."/>
            <person name="Lorenzi H."/>
            <person name="Galac M."/>
        </authorList>
    </citation>
    <scope>NUCLEOTIDE SEQUENCE [LARGE SCALE GENOMIC DNA]</scope>
    <source>
        <strain evidence="1 2">EAF2021</strain>
    </source>
</reference>
<evidence type="ECO:0000313" key="2">
    <source>
        <dbReference type="Proteomes" id="UP001470230"/>
    </source>
</evidence>
<keyword evidence="2" id="KW-1185">Reference proteome</keyword>
<dbReference type="Proteomes" id="UP001470230">
    <property type="component" value="Unassembled WGS sequence"/>
</dbReference>
<organism evidence="1 2">
    <name type="scientific">Tritrichomonas musculus</name>
    <dbReference type="NCBI Taxonomy" id="1915356"/>
    <lineage>
        <taxon>Eukaryota</taxon>
        <taxon>Metamonada</taxon>
        <taxon>Parabasalia</taxon>
        <taxon>Tritrichomonadida</taxon>
        <taxon>Tritrichomonadidae</taxon>
        <taxon>Tritrichomonas</taxon>
    </lineage>
</organism>
<proteinExistence type="predicted"/>
<dbReference type="EMBL" id="JAPFFF010000001">
    <property type="protein sequence ID" value="KAK8898219.1"/>
    <property type="molecule type" value="Genomic_DNA"/>
</dbReference>
<sequence>MIEYMFLGQYKRIASAFLINNFDLFFDSITLTALDQIKEIFRHPNNANGNVFNEWALNKLSHTAALSKFIVNEELLSSIFGELWFRESRSNERNSWLVDLLLASQQKSFEEMQVIIDKDPLNLENSELVNSITDYASLLINHFYEMIKQIIEVFQDRQMRKLDYDCVLYTLISNFFAAAAPVTNCTQLANVMINDKCISIMKMLSEDFEADDTLKSFIGFFDMIYTVSISGLIRGGNTYQCEKDYEWLIHANFNNGSRNLTPDVISDVTIFLSSLQNDFIRNESEDMNYLYSKINHLRSPRREYEIIDRYIMAAVTHQTNTFHLLSERNPDNKISPELRAICNWLRKIRLGYSSIVQNENSQGNDQNNINEKQSDKFLANLGILINLDPVFENYLERNNADKKECLNNLEQFIKNNDPALFHKVLKAIPKRLEYLLCGFSKLNSLFNTVQNRTFQTFIIDGISRVDSFERTGFLLEHAQLDDNALSVLTIFYMTCISLVCDFDRFSVLEILYTVLVSCSYFKQNAIEVMNQLSLKASNDRCLEDPFFMTIAGLARSALTLPQNFHFLPDIAKASIFHLIYTKKNAPTLTMIEIFNFILNNYNDSIIFDVLWIKMIFTVFIKCQDDETGTLNSILQNIFNTVSERLNNKCTVFNTLPEIIYGFRTVLNSGNERSILLQTILASITVDSSIGEIFLLLAIIGGDISDYSMYYAIRNRHGTWFKCTKREQENYLQIPITPLSKGMTFDINEISEPVQDVDLKLEMGLSFETILAFSEVCMRDQGSLLCRLYLQTLSKYISTTNENIPQELLSSLARSAKPYIDFHILSTNQTNLYKHLTSSFNLSERSLPESEFGLGRIEQSNSTHLFAFNIMALGDYAISVTFNGDGYLIIHRMDPIVIKIPSGIINQGDDSISIVNGSLEITVIGEQSMIIVNEHLCPSEPYTYLEFIADSMENIVFNMNRQDDFTNSQICFNNIDNLNVDYSNDIFENVNPIEAFVDDLQSIAPLGFQTVNAQSIEREGKNKPFNNEISDVGFNERLPFTGSSSMYNLLGRKNEFSICNQIKSVILAQAAINDPGSLDWQIAFSLIKSAVVAVGSFSKSKLMSGEFPYQLNEGFFRSCALNYLHNRNIKIFYIALKTLIKSETIMNNLGKQLVIMAQDRTYHSLIHKKDLVYIKPEQIARFERGQNDFVINFADGSKGKIEIDESGSWLIDTPMVLLLLLWIFIDNCTTSAQRICAKLTIVDCMMIKSPMIQQYMPEFLNYIQDKLLFMTNDFNPIYIHHLSTLAINNLENEQIMSFYECEKKCFRSRNVPELLVNNLNEVAEIDFNIPTRLENMIQIYHLLRRYDNVADFPVWYFAPLWKKSASYQYEKYTNNAACSTLNNYSDIFNPTDDPLIYLFTFTDIKVISAYIYEIENDRIELNLIKNKNEHYGKLVLQPNERKRVVWNVMRSGNL</sequence>
<evidence type="ECO:0000313" key="1">
    <source>
        <dbReference type="EMBL" id="KAK8898219.1"/>
    </source>
</evidence>
<gene>
    <name evidence="1" type="ORF">M9Y10_000496</name>
</gene>
<evidence type="ECO:0008006" key="3">
    <source>
        <dbReference type="Google" id="ProtNLM"/>
    </source>
</evidence>
<protein>
    <recommendedName>
        <fullName evidence="3">BEACH domain-containing protein</fullName>
    </recommendedName>
</protein>
<accession>A0ABR2L4F9</accession>